<dbReference type="HAMAP" id="MF_01980">
    <property type="entry name" value="Phosphofructokinase_II_Long"/>
    <property type="match status" value="1"/>
</dbReference>
<dbReference type="GO" id="GO:0005829">
    <property type="term" value="C:cytosol"/>
    <property type="evidence" value="ECO:0007669"/>
    <property type="project" value="TreeGrafter"/>
</dbReference>
<gene>
    <name evidence="8" type="primary">PFP-ALPHA</name>
    <name evidence="10" type="ORF">OLEA9_A099374</name>
</gene>
<keyword evidence="5 8" id="KW-0418">Kinase</keyword>
<dbReference type="PANTHER" id="PTHR43650">
    <property type="entry name" value="PYROPHOSPHATE--FRUCTOSE 6-PHOSPHATE 1-PHOSPHOTRANSFERASE"/>
    <property type="match status" value="1"/>
</dbReference>
<dbReference type="GO" id="GO:0046872">
    <property type="term" value="F:metal ion binding"/>
    <property type="evidence" value="ECO:0007669"/>
    <property type="project" value="UniProtKB-KW"/>
</dbReference>
<dbReference type="NCBIfam" id="NF005482">
    <property type="entry name" value="PRK07085.1"/>
    <property type="match status" value="1"/>
</dbReference>
<evidence type="ECO:0000256" key="8">
    <source>
        <dbReference type="HAMAP-Rule" id="MF_03185"/>
    </source>
</evidence>
<evidence type="ECO:0000256" key="1">
    <source>
        <dbReference type="ARBA" id="ARBA00022490"/>
    </source>
</evidence>
<proteinExistence type="inferred from homology"/>
<dbReference type="OrthoDB" id="537915at2759"/>
<reference evidence="10 11" key="1">
    <citation type="submission" date="2019-12" db="EMBL/GenBank/DDBJ databases">
        <authorList>
            <person name="Alioto T."/>
            <person name="Alioto T."/>
            <person name="Gomez Garrido J."/>
        </authorList>
    </citation>
    <scope>NUCLEOTIDE SEQUENCE [LARGE SCALE GENOMIC DNA]</scope>
</reference>
<comment type="subcellular location">
    <subcellularLocation>
        <location evidence="8">Cytoplasm</location>
    </subcellularLocation>
</comment>
<dbReference type="InterPro" id="IPR000023">
    <property type="entry name" value="Phosphofructokinase_dom"/>
</dbReference>
<dbReference type="GO" id="GO:0009749">
    <property type="term" value="P:response to glucose"/>
    <property type="evidence" value="ECO:0007669"/>
    <property type="project" value="TreeGrafter"/>
</dbReference>
<dbReference type="NCBIfam" id="TIGR02477">
    <property type="entry name" value="PFKA_PPi"/>
    <property type="match status" value="1"/>
</dbReference>
<dbReference type="PIRSF" id="PIRSF005677">
    <property type="entry name" value="PPi_PFK_PfpB"/>
    <property type="match status" value="1"/>
</dbReference>
<dbReference type="AlphaFoldDB" id="A0A8S0TFE9"/>
<dbReference type="Gene3D" id="3.40.50.460">
    <property type="entry name" value="Phosphofructokinase domain"/>
    <property type="match status" value="1"/>
</dbReference>
<comment type="similarity">
    <text evidence="8">Belongs to the phosphofructokinase type A (PFKA) family. PPi-dependent PFK group II subfamily. Clade 'Long' sub-subfamily.</text>
</comment>
<comment type="subunit">
    <text evidence="8">Tetramer of two alpha (regulatory) and two beta (catalytic) chains.</text>
</comment>
<evidence type="ECO:0000313" key="10">
    <source>
        <dbReference type="EMBL" id="CAA3004034.1"/>
    </source>
</evidence>
<sequence length="616" mass="67253">MDSDYGIPRELSDLQKLRSQYQPQLPPCLQGTTVRVEFGDATTAADPSGAHTISRSFPHTYGQPLAHFMRETAKVPDARIITEHPAIRVGVVFCGRQSPGGHNVIWGLLDALKVHNPNSTLLGFLGGSDGLFAQKTLEVTDDILATYKNQGGYDLLGRTKDQIRTTEQVNAALNACTSLKLDGLVIIGGVTSNTDAAQLAETFAERKCPTKVVGVPVTLNGDLKNQFVETNVGFDTICKVNSQLISNVCTDALSAEKYYYFIRLMGRKASHVALECTLQSHPNMVILAEEVATSKLTLFDITKQICDAVQARAEHDKYHGVILLPEGLIESIPEIYALLQEIHGLLRQGVSVDNISSQLSPWASALFEFLPTFIRKQLLLHPESDDSAQLSQIETEKLLAHLVEAEMNKRLKEGTYKGKKFNGICHFFGYQARGSLPSKFDCDYAYVLGHIGYHILAAGLNGYMATVTNLKNPLNKWRCGAAPITSMMTVKRYGRGHGAVTLGKPALHPAAVDLKGKSYELLRQNATKFLMDDVYRNPGPLQFEGPGADAKAVTLCVEDQDYMGRIKKLQGHLDKVRSIVKPGCSQDVLKAALSAMASVTDILSVMSSPTSGSTPY</sequence>
<dbReference type="InterPro" id="IPR011183">
    <property type="entry name" value="PfpB_PPi_PFK"/>
</dbReference>
<evidence type="ECO:0000256" key="3">
    <source>
        <dbReference type="ARBA" id="ARBA00022679"/>
    </source>
</evidence>
<keyword evidence="4 8" id="KW-0479">Metal-binding</keyword>
<name>A0A8S0TFE9_OLEEU</name>
<dbReference type="Gene3D" id="1.10.10.480">
    <property type="entry name" value="Phosphofructokinase, domain 3"/>
    <property type="match status" value="1"/>
</dbReference>
<feature type="domain" description="Phosphofructokinase" evidence="9">
    <location>
        <begin position="88"/>
        <end position="351"/>
    </location>
</feature>
<evidence type="ECO:0000256" key="2">
    <source>
        <dbReference type="ARBA" id="ARBA00022533"/>
    </source>
</evidence>
<dbReference type="Pfam" id="PF00365">
    <property type="entry name" value="PFK"/>
    <property type="match status" value="1"/>
</dbReference>
<dbReference type="GO" id="GO:0003872">
    <property type="term" value="F:6-phosphofructokinase activity"/>
    <property type="evidence" value="ECO:0007669"/>
    <property type="project" value="UniProtKB-UniRule"/>
</dbReference>
<keyword evidence="2 8" id="KW-0021">Allosteric enzyme</keyword>
<dbReference type="FunFam" id="1.10.10.480:FF:000001">
    <property type="entry name" value="Pyrophosphate--fructose 6-phosphate 1-phosphotransferase subunit alpha"/>
    <property type="match status" value="1"/>
</dbReference>
<evidence type="ECO:0000256" key="7">
    <source>
        <dbReference type="ARBA" id="ARBA00023152"/>
    </source>
</evidence>
<evidence type="ECO:0000259" key="9">
    <source>
        <dbReference type="Pfam" id="PF00365"/>
    </source>
</evidence>
<dbReference type="Gramene" id="OE9A099374T1">
    <property type="protein sequence ID" value="OE9A099374C1"/>
    <property type="gene ID" value="OE9A099374"/>
</dbReference>
<dbReference type="EMBL" id="CACTIH010006075">
    <property type="protein sequence ID" value="CAA3004034.1"/>
    <property type="molecule type" value="Genomic_DNA"/>
</dbReference>
<accession>A0A8S0TFE9</accession>
<evidence type="ECO:0000313" key="11">
    <source>
        <dbReference type="Proteomes" id="UP000594638"/>
    </source>
</evidence>
<evidence type="ECO:0000256" key="5">
    <source>
        <dbReference type="ARBA" id="ARBA00022777"/>
    </source>
</evidence>
<comment type="function">
    <text evidence="8">Regulatory subunit of pyrophosphate--fructose 6-phosphate 1-phosphotransferase.</text>
</comment>
<keyword evidence="7 8" id="KW-0324">Glycolysis</keyword>
<evidence type="ECO:0000256" key="6">
    <source>
        <dbReference type="ARBA" id="ARBA00022842"/>
    </source>
</evidence>
<dbReference type="Gene3D" id="3.40.50.450">
    <property type="match status" value="1"/>
</dbReference>
<dbReference type="InterPro" id="IPR035966">
    <property type="entry name" value="PKF_sf"/>
</dbReference>
<keyword evidence="1 8" id="KW-0963">Cytoplasm</keyword>
<comment type="caution">
    <text evidence="8">Lacks conserved residue(s) required for the propagation of feature annotation.</text>
</comment>
<organism evidence="10 11">
    <name type="scientific">Olea europaea subsp. europaea</name>
    <dbReference type="NCBI Taxonomy" id="158383"/>
    <lineage>
        <taxon>Eukaryota</taxon>
        <taxon>Viridiplantae</taxon>
        <taxon>Streptophyta</taxon>
        <taxon>Embryophyta</taxon>
        <taxon>Tracheophyta</taxon>
        <taxon>Spermatophyta</taxon>
        <taxon>Magnoliopsida</taxon>
        <taxon>eudicotyledons</taxon>
        <taxon>Gunneridae</taxon>
        <taxon>Pentapetalae</taxon>
        <taxon>asterids</taxon>
        <taxon>lamiids</taxon>
        <taxon>Lamiales</taxon>
        <taxon>Oleaceae</taxon>
        <taxon>Oleeae</taxon>
        <taxon>Olea</taxon>
    </lineage>
</organism>
<protein>
    <recommendedName>
        <fullName evidence="8">Pyrophosphate--fructose 6-phosphate 1-phosphotransferase subunit alpha</fullName>
        <shortName evidence="8">PFP</shortName>
    </recommendedName>
    <alternativeName>
        <fullName evidence="8">6-phosphofructokinase, pyrophosphate dependent</fullName>
    </alternativeName>
    <alternativeName>
        <fullName evidence="8">PPi-PFK</fullName>
    </alternativeName>
    <alternativeName>
        <fullName evidence="8">Pyrophosphate-dependent 6-phosphofructose-1-kinase</fullName>
    </alternativeName>
</protein>
<keyword evidence="6 8" id="KW-0460">Magnesium</keyword>
<dbReference type="GO" id="GO:0005524">
    <property type="term" value="F:ATP binding"/>
    <property type="evidence" value="ECO:0007669"/>
    <property type="project" value="InterPro"/>
</dbReference>
<keyword evidence="11" id="KW-1185">Reference proteome</keyword>
<dbReference type="PANTHER" id="PTHR43650:SF17">
    <property type="entry name" value="PYROPHOSPHATE--FRUCTOSE 6-PHOSPHATE 1-PHOSPHOTRANSFERASE SUBUNIT ALPHA 1"/>
    <property type="match status" value="1"/>
</dbReference>
<comment type="pathway">
    <text evidence="8">Carbohydrate degradation; glycolysis; D-glyceraldehyde 3-phosphate and glycerone phosphate from D-glucose: step 3/4.</text>
</comment>
<comment type="caution">
    <text evidence="10">The sequence shown here is derived from an EMBL/GenBank/DDBJ whole genome shotgun (WGS) entry which is preliminary data.</text>
</comment>
<keyword evidence="3 8" id="KW-0808">Transferase</keyword>
<comment type="activity regulation">
    <text evidence="8">Allosterically activated by fructose 2,6-bisphosphate.</text>
</comment>
<dbReference type="GO" id="GO:0047334">
    <property type="term" value="F:diphosphate-fructose-6-phosphate 1-phosphotransferase activity"/>
    <property type="evidence" value="ECO:0007669"/>
    <property type="project" value="InterPro"/>
</dbReference>
<evidence type="ECO:0000256" key="4">
    <source>
        <dbReference type="ARBA" id="ARBA00022723"/>
    </source>
</evidence>
<dbReference type="SUPFAM" id="SSF53784">
    <property type="entry name" value="Phosphofructokinase"/>
    <property type="match status" value="1"/>
</dbReference>
<dbReference type="GO" id="GO:0015979">
    <property type="term" value="P:photosynthesis"/>
    <property type="evidence" value="ECO:0007669"/>
    <property type="project" value="TreeGrafter"/>
</dbReference>
<dbReference type="Proteomes" id="UP000594638">
    <property type="component" value="Unassembled WGS sequence"/>
</dbReference>